<dbReference type="AlphaFoldDB" id="A0A9D3P0K4"/>
<feature type="coiled-coil region" evidence="1">
    <location>
        <begin position="154"/>
        <end position="196"/>
    </location>
</feature>
<evidence type="ECO:0000313" key="4">
    <source>
        <dbReference type="Proteomes" id="UP000824219"/>
    </source>
</evidence>
<feature type="region of interest" description="Disordered" evidence="2">
    <location>
        <begin position="1"/>
        <end position="69"/>
    </location>
</feature>
<reference evidence="3 4" key="1">
    <citation type="submission" date="2021-06" db="EMBL/GenBank/DDBJ databases">
        <title>Chromosome-level genome assembly of the red-tail catfish (Hemibagrus wyckioides).</title>
        <authorList>
            <person name="Shao F."/>
        </authorList>
    </citation>
    <scope>NUCLEOTIDE SEQUENCE [LARGE SCALE GENOMIC DNA]</scope>
    <source>
        <strain evidence="3">EC202008001</strain>
        <tissue evidence="3">Blood</tissue>
    </source>
</reference>
<feature type="compositionally biased region" description="Basic and acidic residues" evidence="2">
    <location>
        <begin position="22"/>
        <end position="37"/>
    </location>
</feature>
<comment type="caution">
    <text evidence="3">The sequence shown here is derived from an EMBL/GenBank/DDBJ whole genome shotgun (WGS) entry which is preliminary data.</text>
</comment>
<feature type="region of interest" description="Disordered" evidence="2">
    <location>
        <begin position="235"/>
        <end position="269"/>
    </location>
</feature>
<keyword evidence="4" id="KW-1185">Reference proteome</keyword>
<feature type="compositionally biased region" description="Basic and acidic residues" evidence="2">
    <location>
        <begin position="49"/>
        <end position="60"/>
    </location>
</feature>
<evidence type="ECO:0000313" key="3">
    <source>
        <dbReference type="EMBL" id="KAG7332052.1"/>
    </source>
</evidence>
<evidence type="ECO:0000256" key="2">
    <source>
        <dbReference type="SAM" id="MobiDB-lite"/>
    </source>
</evidence>
<proteinExistence type="predicted"/>
<organism evidence="3 4">
    <name type="scientific">Hemibagrus wyckioides</name>
    <dbReference type="NCBI Taxonomy" id="337641"/>
    <lineage>
        <taxon>Eukaryota</taxon>
        <taxon>Metazoa</taxon>
        <taxon>Chordata</taxon>
        <taxon>Craniata</taxon>
        <taxon>Vertebrata</taxon>
        <taxon>Euteleostomi</taxon>
        <taxon>Actinopterygii</taxon>
        <taxon>Neopterygii</taxon>
        <taxon>Teleostei</taxon>
        <taxon>Ostariophysi</taxon>
        <taxon>Siluriformes</taxon>
        <taxon>Bagridae</taxon>
        <taxon>Hemibagrus</taxon>
    </lineage>
</organism>
<accession>A0A9D3P0K4</accession>
<feature type="region of interest" description="Disordered" evidence="2">
    <location>
        <begin position="107"/>
        <end position="140"/>
    </location>
</feature>
<dbReference type="Proteomes" id="UP000824219">
    <property type="component" value="Linkage Group LG05"/>
</dbReference>
<evidence type="ECO:0000256" key="1">
    <source>
        <dbReference type="SAM" id="Coils"/>
    </source>
</evidence>
<gene>
    <name evidence="3" type="ORF">KOW79_003886</name>
</gene>
<keyword evidence="1" id="KW-0175">Coiled coil</keyword>
<feature type="compositionally biased region" description="Low complexity" evidence="2">
    <location>
        <begin position="251"/>
        <end position="269"/>
    </location>
</feature>
<dbReference type="OrthoDB" id="8445180at2759"/>
<feature type="compositionally biased region" description="Basic and acidic residues" evidence="2">
    <location>
        <begin position="107"/>
        <end position="126"/>
    </location>
</feature>
<name>A0A9D3P0K4_9TELE</name>
<dbReference type="EMBL" id="JAHKSW010000005">
    <property type="protein sequence ID" value="KAG7332052.1"/>
    <property type="molecule type" value="Genomic_DNA"/>
</dbReference>
<sequence>MGERMAENELTTVPDQLEGQEEEKSRGEGEGEEKVQSEEEENIFTLKPDQMKVDSEERPASKTKPGRVQSVFSLVRNQIRGQPSHEASKSGMLQLVQQVTRQLERTKVEQEGLEDSSPRKEVREIQEVQDETSVDLENGQTKEECKKDECVVVLQQILNSIEGLRKEVAEELNLLRQESRSNMDKMLQELANANTNAPASVPPLPGAPKRRILRRTLTSVAPKNTTAQAFRPRCMSEPVGSRNGESTSTGSVTLPMSSLLPSLVVTQHD</sequence>
<protein>
    <submittedName>
        <fullName evidence="3">Uncharacterized protein</fullName>
    </submittedName>
</protein>